<keyword evidence="4" id="KW-1185">Reference proteome</keyword>
<gene>
    <name evidence="3" type="ORF">CLF_103425</name>
</gene>
<sequence>MYTQEQGLAMDSLVSLVSANILMEEFEQKALAGFPRVRALCTEEADQTPTQIKNRTRGSGYPVSFTGCHLRRALVPIEKPNRESIGIAVIPYNSGTSDDIQRILNADNISVAFQKGKTLRCALVQLKDHLAANRTRDCVYKIKCNDCIKVYIGQTARELHIRIREHGRWSSKNADEYQTYQLTEYVPDRGRVINESVPQSTLYSAELRINVAATDGAENLTVRSDIQTHLQKKLAMPPDSPFIQFVLRHTLLPSLFHHTTVNKDKSQTEAVSGGLTRITAHRQVEDYPNENGMSTNYTAASNYMHAGNTALFNDPTHRPKFTVATTRNKNNANYFGLPAQAIARTVNHIVPLWHGSVSGRFRYREIRHRGMWIILYIIVWSPVTVGVRPRPAF</sequence>
<organism evidence="3 4">
    <name type="scientific">Clonorchis sinensis</name>
    <name type="common">Chinese liver fluke</name>
    <dbReference type="NCBI Taxonomy" id="79923"/>
    <lineage>
        <taxon>Eukaryota</taxon>
        <taxon>Metazoa</taxon>
        <taxon>Spiralia</taxon>
        <taxon>Lophotrochozoa</taxon>
        <taxon>Platyhelminthes</taxon>
        <taxon>Trematoda</taxon>
        <taxon>Digenea</taxon>
        <taxon>Opisthorchiida</taxon>
        <taxon>Opisthorchiata</taxon>
        <taxon>Opisthorchiidae</taxon>
        <taxon>Clonorchis</taxon>
    </lineage>
</organism>
<keyword evidence="1" id="KW-0472">Membrane</keyword>
<dbReference type="PANTHER" id="PTHR21301:SF10">
    <property type="entry name" value="REVERSE TRANSCRIPTASE DOMAIN-CONTAINING PROTEIN"/>
    <property type="match status" value="1"/>
</dbReference>
<evidence type="ECO:0000256" key="1">
    <source>
        <dbReference type="SAM" id="Phobius"/>
    </source>
</evidence>
<proteinExistence type="predicted"/>
<accession>G7Y9Q0</accession>
<name>G7Y9Q0_CLOSI</name>
<dbReference type="Proteomes" id="UP000008909">
    <property type="component" value="Unassembled WGS sequence"/>
</dbReference>
<dbReference type="PROSITE" id="PS00028">
    <property type="entry name" value="ZINC_FINGER_C2H2_1"/>
    <property type="match status" value="1"/>
</dbReference>
<feature type="transmembrane region" description="Helical" evidence="1">
    <location>
        <begin position="370"/>
        <end position="387"/>
    </location>
</feature>
<dbReference type="InterPro" id="IPR013087">
    <property type="entry name" value="Znf_C2H2_type"/>
</dbReference>
<keyword evidence="1" id="KW-0812">Transmembrane</keyword>
<dbReference type="PANTHER" id="PTHR21301">
    <property type="entry name" value="REVERSE TRANSCRIPTASE"/>
    <property type="match status" value="1"/>
</dbReference>
<dbReference type="AlphaFoldDB" id="G7Y9Q0"/>
<reference key="2">
    <citation type="submission" date="2011-10" db="EMBL/GenBank/DDBJ databases">
        <title>The genome and transcriptome sequence of Clonorchis sinensis provide insights into the carcinogenic liver fluke.</title>
        <authorList>
            <person name="Wang X."/>
            <person name="Huang Y."/>
            <person name="Chen W."/>
            <person name="Liu H."/>
            <person name="Guo L."/>
            <person name="Chen Y."/>
            <person name="Luo F."/>
            <person name="Zhou W."/>
            <person name="Sun J."/>
            <person name="Mao Q."/>
            <person name="Liang P."/>
            <person name="Zhou C."/>
            <person name="Tian Y."/>
            <person name="Men J."/>
            <person name="Lv X."/>
            <person name="Huang L."/>
            <person name="Zhou J."/>
            <person name="Hu Y."/>
            <person name="Li R."/>
            <person name="Zhang F."/>
            <person name="Lei H."/>
            <person name="Li X."/>
            <person name="Hu X."/>
            <person name="Liang C."/>
            <person name="Xu J."/>
            <person name="Wu Z."/>
            <person name="Yu X."/>
        </authorList>
    </citation>
    <scope>NUCLEOTIDE SEQUENCE</scope>
    <source>
        <strain>Henan</strain>
    </source>
</reference>
<protein>
    <recommendedName>
        <fullName evidence="2">C2H2-type domain-containing protein</fullName>
    </recommendedName>
</protein>
<evidence type="ECO:0000313" key="3">
    <source>
        <dbReference type="EMBL" id="GAA49684.1"/>
    </source>
</evidence>
<reference evidence="3" key="1">
    <citation type="journal article" date="2011" name="Genome Biol.">
        <title>The draft genome of the carcinogenic human liver fluke Clonorchis sinensis.</title>
        <authorList>
            <person name="Wang X."/>
            <person name="Chen W."/>
            <person name="Huang Y."/>
            <person name="Sun J."/>
            <person name="Men J."/>
            <person name="Liu H."/>
            <person name="Luo F."/>
            <person name="Guo L."/>
            <person name="Lv X."/>
            <person name="Deng C."/>
            <person name="Zhou C."/>
            <person name="Fan Y."/>
            <person name="Li X."/>
            <person name="Huang L."/>
            <person name="Hu Y."/>
            <person name="Liang C."/>
            <person name="Hu X."/>
            <person name="Xu J."/>
            <person name="Yu X."/>
        </authorList>
    </citation>
    <scope>NUCLEOTIDE SEQUENCE [LARGE SCALE GENOMIC DNA]</scope>
    <source>
        <strain evidence="3">Henan</strain>
    </source>
</reference>
<evidence type="ECO:0000259" key="2">
    <source>
        <dbReference type="PROSITE" id="PS00028"/>
    </source>
</evidence>
<dbReference type="EMBL" id="DF142977">
    <property type="protein sequence ID" value="GAA49684.1"/>
    <property type="molecule type" value="Genomic_DNA"/>
</dbReference>
<keyword evidence="1" id="KW-1133">Transmembrane helix</keyword>
<feature type="domain" description="C2H2-type" evidence="2">
    <location>
        <begin position="144"/>
        <end position="166"/>
    </location>
</feature>
<evidence type="ECO:0000313" key="4">
    <source>
        <dbReference type="Proteomes" id="UP000008909"/>
    </source>
</evidence>